<keyword evidence="2" id="KW-1185">Reference proteome</keyword>
<name>A0A1Y1Y037_9PLEO</name>
<evidence type="ECO:0000313" key="1">
    <source>
        <dbReference type="EMBL" id="ORX91338.1"/>
    </source>
</evidence>
<protein>
    <submittedName>
        <fullName evidence="1">Uncharacterized protein</fullName>
    </submittedName>
</protein>
<accession>A0A1Y1Y037</accession>
<dbReference type="OrthoDB" id="2959714at2759"/>
<evidence type="ECO:0000313" key="2">
    <source>
        <dbReference type="Proteomes" id="UP000193144"/>
    </source>
</evidence>
<dbReference type="AlphaFoldDB" id="A0A1Y1Y037"/>
<comment type="caution">
    <text evidence="1">The sequence shown here is derived from an EMBL/GenBank/DDBJ whole genome shotgun (WGS) entry which is preliminary data.</text>
</comment>
<dbReference type="Proteomes" id="UP000193144">
    <property type="component" value="Unassembled WGS sequence"/>
</dbReference>
<sequence>MGCCGILDEICPVLRAYNHPLILVGLIAHRWMGARGFTDYPIIDILLRNGQLHSITSNMVRTGYWKDFDAQELQKLPMCSELGQLREADIVLERTHHETLQIYYIRFWSEETYRINIDSCLLIEVPDVYAWRPYLIEEEYHPAISRKDGWWFGPDIRPKPTDCIFPTLPHGKPLGSSEQIFIPSIPTFIQAIWSQQVDYAESKPELARYASWFIRNLTRYLYLEVSPRRHAIVFQLDEPYDVMMEEYVSKYRRKPRIVPLSPEKVVQVQEWDPTTYPPEYLSQLPSHHMPARPGIVERKV</sequence>
<organism evidence="1 2">
    <name type="scientific">Clohesyomyces aquaticus</name>
    <dbReference type="NCBI Taxonomy" id="1231657"/>
    <lineage>
        <taxon>Eukaryota</taxon>
        <taxon>Fungi</taxon>
        <taxon>Dikarya</taxon>
        <taxon>Ascomycota</taxon>
        <taxon>Pezizomycotina</taxon>
        <taxon>Dothideomycetes</taxon>
        <taxon>Pleosporomycetidae</taxon>
        <taxon>Pleosporales</taxon>
        <taxon>Lindgomycetaceae</taxon>
        <taxon>Clohesyomyces</taxon>
    </lineage>
</organism>
<dbReference type="EMBL" id="MCFA01000470">
    <property type="protein sequence ID" value="ORX91338.1"/>
    <property type="molecule type" value="Genomic_DNA"/>
</dbReference>
<reference evidence="1 2" key="1">
    <citation type="submission" date="2016-07" db="EMBL/GenBank/DDBJ databases">
        <title>Pervasive Adenine N6-methylation of Active Genes in Fungi.</title>
        <authorList>
            <consortium name="DOE Joint Genome Institute"/>
            <person name="Mondo S.J."/>
            <person name="Dannebaum R.O."/>
            <person name="Kuo R.C."/>
            <person name="Labutti K."/>
            <person name="Haridas S."/>
            <person name="Kuo A."/>
            <person name="Salamov A."/>
            <person name="Ahrendt S.R."/>
            <person name="Lipzen A."/>
            <person name="Sullivan W."/>
            <person name="Andreopoulos W.B."/>
            <person name="Clum A."/>
            <person name="Lindquist E."/>
            <person name="Daum C."/>
            <person name="Ramamoorthy G.K."/>
            <person name="Gryganskyi A."/>
            <person name="Culley D."/>
            <person name="Magnuson J.K."/>
            <person name="James T.Y."/>
            <person name="O'Malley M.A."/>
            <person name="Stajich J.E."/>
            <person name="Spatafora J.W."/>
            <person name="Visel A."/>
            <person name="Grigoriev I.V."/>
        </authorList>
    </citation>
    <scope>NUCLEOTIDE SEQUENCE [LARGE SCALE GENOMIC DNA]</scope>
    <source>
        <strain evidence="1 2">CBS 115471</strain>
    </source>
</reference>
<gene>
    <name evidence="1" type="ORF">BCR34DRAFT_501509</name>
</gene>
<proteinExistence type="predicted"/>